<evidence type="ECO:0000256" key="1">
    <source>
        <dbReference type="ARBA" id="ARBA00008416"/>
    </source>
</evidence>
<dbReference type="PANTHER" id="PTHR43212:SF3">
    <property type="entry name" value="QUERCETIN 2,3-DIOXYGENASE"/>
    <property type="match status" value="1"/>
</dbReference>
<gene>
    <name evidence="4" type="ORF">JOE57_000429</name>
</gene>
<keyword evidence="5" id="KW-1185">Reference proteome</keyword>
<dbReference type="InterPro" id="IPR011051">
    <property type="entry name" value="RmlC_Cupin_sf"/>
</dbReference>
<organism evidence="4 5">
    <name type="scientific">Microlunatus panaciterrae</name>
    <dbReference type="NCBI Taxonomy" id="400768"/>
    <lineage>
        <taxon>Bacteria</taxon>
        <taxon>Bacillati</taxon>
        <taxon>Actinomycetota</taxon>
        <taxon>Actinomycetes</taxon>
        <taxon>Propionibacteriales</taxon>
        <taxon>Propionibacteriaceae</taxon>
        <taxon>Microlunatus</taxon>
    </lineage>
</organism>
<dbReference type="SUPFAM" id="SSF51182">
    <property type="entry name" value="RmlC-like cupins"/>
    <property type="match status" value="1"/>
</dbReference>
<dbReference type="EMBL" id="JAFBCF010000001">
    <property type="protein sequence ID" value="MBM7797508.1"/>
    <property type="molecule type" value="Genomic_DNA"/>
</dbReference>
<dbReference type="InterPro" id="IPR003829">
    <property type="entry name" value="Pirin_N_dom"/>
</dbReference>
<evidence type="ECO:0000313" key="5">
    <source>
        <dbReference type="Proteomes" id="UP000704762"/>
    </source>
</evidence>
<dbReference type="InterPro" id="IPR012093">
    <property type="entry name" value="Pirin"/>
</dbReference>
<feature type="domain" description="Pirin N-terminal" evidence="3">
    <location>
        <begin position="22"/>
        <end position="136"/>
    </location>
</feature>
<evidence type="ECO:0000256" key="2">
    <source>
        <dbReference type="RuleBase" id="RU003457"/>
    </source>
</evidence>
<dbReference type="Proteomes" id="UP000704762">
    <property type="component" value="Unassembled WGS sequence"/>
</dbReference>
<name>A0ABS2RFP4_9ACTN</name>
<evidence type="ECO:0000259" key="3">
    <source>
        <dbReference type="Pfam" id="PF02678"/>
    </source>
</evidence>
<reference evidence="4 5" key="1">
    <citation type="submission" date="2021-01" db="EMBL/GenBank/DDBJ databases">
        <title>Sequencing the genomes of 1000 actinobacteria strains.</title>
        <authorList>
            <person name="Klenk H.-P."/>
        </authorList>
    </citation>
    <scope>NUCLEOTIDE SEQUENCE [LARGE SCALE GENOMIC DNA]</scope>
    <source>
        <strain evidence="4 5">DSM 18662</strain>
    </source>
</reference>
<dbReference type="Pfam" id="PF02678">
    <property type="entry name" value="Pirin"/>
    <property type="match status" value="1"/>
</dbReference>
<dbReference type="CDD" id="cd02910">
    <property type="entry name" value="cupin_Yhhw_N"/>
    <property type="match status" value="1"/>
</dbReference>
<evidence type="ECO:0000313" key="4">
    <source>
        <dbReference type="EMBL" id="MBM7797508.1"/>
    </source>
</evidence>
<comment type="similarity">
    <text evidence="1 2">Belongs to the pirin family.</text>
</comment>
<dbReference type="PANTHER" id="PTHR43212">
    <property type="entry name" value="QUERCETIN 2,3-DIOXYGENASE"/>
    <property type="match status" value="1"/>
</dbReference>
<dbReference type="InterPro" id="IPR014710">
    <property type="entry name" value="RmlC-like_jellyroll"/>
</dbReference>
<dbReference type="Gene3D" id="2.60.120.10">
    <property type="entry name" value="Jelly Rolls"/>
    <property type="match status" value="2"/>
</dbReference>
<sequence length="253" mass="27591">MIGQNATRDHALTVHRGADRFATRTSWLDSRHCFSFGAHYEPTNTGHGRLLVSNDDIVLPGAGFDTHPHADAEIVTWVLSGSLVHQDSQGNHGVIYPGLAQRMSAGAGILHSERNDAYRLDPDRAADPVHFVQMWVRPDEPGTPPSYQQRELEVADLRRGWLPVASGRHSDAVISIGSRGSTLWVTRLGADVRRELPVGDTVHLYVAAGEVDGEEVGRLRTGDSVRITGRTALSITGRAGSEPAEVLVWEMAR</sequence>
<accession>A0ABS2RFP4</accession>
<dbReference type="RefSeq" id="WP_204916182.1">
    <property type="nucleotide sequence ID" value="NZ_BAAAQP010000011.1"/>
</dbReference>
<protein>
    <submittedName>
        <fullName evidence="4">Redox-sensitive bicupin YhaK (Pirin superfamily)</fullName>
    </submittedName>
</protein>
<proteinExistence type="inferred from homology"/>
<dbReference type="PIRSF" id="PIRSF006232">
    <property type="entry name" value="Pirin"/>
    <property type="match status" value="1"/>
</dbReference>
<comment type="caution">
    <text evidence="4">The sequence shown here is derived from an EMBL/GenBank/DDBJ whole genome shotgun (WGS) entry which is preliminary data.</text>
</comment>